<dbReference type="Pfam" id="PF02687">
    <property type="entry name" value="FtsX"/>
    <property type="match status" value="1"/>
</dbReference>
<feature type="transmembrane region" description="Helical" evidence="7">
    <location>
        <begin position="323"/>
        <end position="352"/>
    </location>
</feature>
<evidence type="ECO:0000313" key="11">
    <source>
        <dbReference type="Proteomes" id="UP000227088"/>
    </source>
</evidence>
<dbReference type="EMBL" id="MABE01000427">
    <property type="protein sequence ID" value="OUS40144.1"/>
    <property type="molecule type" value="Genomic_DNA"/>
</dbReference>
<dbReference type="GO" id="GO:0044874">
    <property type="term" value="P:lipoprotein localization to outer membrane"/>
    <property type="evidence" value="ECO:0007669"/>
    <property type="project" value="TreeGrafter"/>
</dbReference>
<dbReference type="GO" id="GO:0098797">
    <property type="term" value="C:plasma membrane protein complex"/>
    <property type="evidence" value="ECO:0007669"/>
    <property type="project" value="TreeGrafter"/>
</dbReference>
<dbReference type="InterPro" id="IPR003838">
    <property type="entry name" value="ABC3_permease_C"/>
</dbReference>
<feature type="domain" description="MacB-like periplasmic core" evidence="9">
    <location>
        <begin position="23"/>
        <end position="217"/>
    </location>
</feature>
<evidence type="ECO:0000256" key="4">
    <source>
        <dbReference type="ARBA" id="ARBA00022692"/>
    </source>
</evidence>
<comment type="similarity">
    <text evidence="2">Belongs to the ABC-4 integral membrane protein family. LolC/E subfamily.</text>
</comment>
<feature type="transmembrane region" description="Helical" evidence="7">
    <location>
        <begin position="270"/>
        <end position="292"/>
    </location>
</feature>
<evidence type="ECO:0000259" key="9">
    <source>
        <dbReference type="Pfam" id="PF12704"/>
    </source>
</evidence>
<keyword evidence="3" id="KW-1003">Cell membrane</keyword>
<dbReference type="Pfam" id="PF12704">
    <property type="entry name" value="MacB_PCD"/>
    <property type="match status" value="1"/>
</dbReference>
<evidence type="ECO:0000256" key="2">
    <source>
        <dbReference type="ARBA" id="ARBA00005236"/>
    </source>
</evidence>
<evidence type="ECO:0008006" key="12">
    <source>
        <dbReference type="Google" id="ProtNLM"/>
    </source>
</evidence>
<dbReference type="AlphaFoldDB" id="A0A1Y5HW99"/>
<sequence>MNQAKLLVSRLAYRNIFRNTRRTILTVCLISCGLAALLLADSFVRGSLKTFIAISTETFLGEAQIHQQGFRDAQDVDLYIPEPEALYKKLDNYAEIKAYSPRTLAGAMISSSENVSGGMVVGIDGEKEAQVSKLKKSMLKGDYLSNKKGEILLGSLMADLLEVDLGDRIVVTISQANGGELSQELFRVSGIFSFNDRNMDNGIAFVNLGQSQQLLNIDGIHQVALNFISDEAINDKTLPLWQELNNQGLETLDWLELVPQLSGMLGMVDYTTLIIAFIMYILVSLGLINTMLMSIFERRNEFGILLAIGTRPRQLFWQIMMEGFLIGLISTFIGAIIGITLCYFGSIHGISYDNLEMMGTTINEPLYPIADYWVFFELSLSILFITLLACLYPALHAARLQPSDAMRKTL</sequence>
<keyword evidence="4 7" id="KW-0812">Transmembrane</keyword>
<comment type="caution">
    <text evidence="10">The sequence shown here is derived from an EMBL/GenBank/DDBJ whole genome shotgun (WGS) entry which is preliminary data.</text>
</comment>
<dbReference type="InterPro" id="IPR051447">
    <property type="entry name" value="Lipoprotein-release_system"/>
</dbReference>
<comment type="subcellular location">
    <subcellularLocation>
        <location evidence="1">Cell membrane</location>
        <topology evidence="1">Multi-pass membrane protein</topology>
    </subcellularLocation>
</comment>
<evidence type="ECO:0000256" key="6">
    <source>
        <dbReference type="ARBA" id="ARBA00023136"/>
    </source>
</evidence>
<evidence type="ECO:0000256" key="5">
    <source>
        <dbReference type="ARBA" id="ARBA00022989"/>
    </source>
</evidence>
<feature type="domain" description="ABC3 transporter permease C-terminal" evidence="8">
    <location>
        <begin position="274"/>
        <end position="402"/>
    </location>
</feature>
<name>A0A1Y5HW99_OLEAN</name>
<keyword evidence="6 7" id="KW-0472">Membrane</keyword>
<evidence type="ECO:0000256" key="7">
    <source>
        <dbReference type="SAM" id="Phobius"/>
    </source>
</evidence>
<evidence type="ECO:0000256" key="1">
    <source>
        <dbReference type="ARBA" id="ARBA00004651"/>
    </source>
</evidence>
<dbReference type="Proteomes" id="UP000227088">
    <property type="component" value="Unassembled WGS sequence"/>
</dbReference>
<evidence type="ECO:0000259" key="8">
    <source>
        <dbReference type="Pfam" id="PF02687"/>
    </source>
</evidence>
<reference evidence="11" key="1">
    <citation type="journal article" date="2017" name="Proc. Natl. Acad. Sci. U.S.A.">
        <title>Simulation of Deepwater Horizon oil plume reveals substrate specialization within a complex community of hydrocarbon degraders.</title>
        <authorList>
            <person name="Hu P."/>
            <person name="Dubinsky E.A."/>
            <person name="Probst A.J."/>
            <person name="Wang J."/>
            <person name="Sieber C.M.K."/>
            <person name="Tom L.M."/>
            <person name="Gardinali P."/>
            <person name="Banfield J.F."/>
            <person name="Atlas R.M."/>
            <person name="Andersen G.L."/>
        </authorList>
    </citation>
    <scope>NUCLEOTIDE SEQUENCE [LARGE SCALE GENOMIC DNA]</scope>
</reference>
<dbReference type="PANTHER" id="PTHR30489:SF0">
    <property type="entry name" value="LIPOPROTEIN-RELEASING SYSTEM TRANSMEMBRANE PROTEIN LOLE"/>
    <property type="match status" value="1"/>
</dbReference>
<organism evidence="10 11">
    <name type="scientific">Oleispira antarctica</name>
    <dbReference type="NCBI Taxonomy" id="188908"/>
    <lineage>
        <taxon>Bacteria</taxon>
        <taxon>Pseudomonadati</taxon>
        <taxon>Pseudomonadota</taxon>
        <taxon>Gammaproteobacteria</taxon>
        <taxon>Oceanospirillales</taxon>
        <taxon>Oceanospirillaceae</taxon>
        <taxon>Oleispira</taxon>
    </lineage>
</organism>
<accession>A0A1Y5HW99</accession>
<gene>
    <name evidence="10" type="ORF">A9R00_07505</name>
</gene>
<evidence type="ECO:0000256" key="3">
    <source>
        <dbReference type="ARBA" id="ARBA00022475"/>
    </source>
</evidence>
<dbReference type="InterPro" id="IPR025857">
    <property type="entry name" value="MacB_PCD"/>
</dbReference>
<evidence type="ECO:0000313" key="10">
    <source>
        <dbReference type="EMBL" id="OUS40144.1"/>
    </source>
</evidence>
<keyword evidence="5 7" id="KW-1133">Transmembrane helix</keyword>
<protein>
    <recommendedName>
        <fullName evidence="12">ABC transporter permease</fullName>
    </recommendedName>
</protein>
<feature type="transmembrane region" description="Helical" evidence="7">
    <location>
        <begin position="372"/>
        <end position="398"/>
    </location>
</feature>
<proteinExistence type="inferred from homology"/>
<dbReference type="PANTHER" id="PTHR30489">
    <property type="entry name" value="LIPOPROTEIN-RELEASING SYSTEM TRANSMEMBRANE PROTEIN LOLE"/>
    <property type="match status" value="1"/>
</dbReference>